<sequence>MDSVDSFSVHVPTLDGSLATLRLKASGFGVVRRATVFINLCSTPEPTADLGFVEGWFGMPGLRLVNYCKYVQTQGMEARLGIVSGSSGIGKSFLVSRIASALGIPCHTIHSADLSLKKVHSFSNKSALLVLENVHEFFGCKADSVDVLELLNLTNQMPKLLVLALTSCPGEIHASLLSKVAFHIELEPPTNAQRRTMLSDFLAPAYSFDTSLLDRISEACPGFLMADLYTLVTATLAKGPPLLENFLASKRLVHQTHSLPQSQKIPPVFFSQIGGLDKAKAVLKRLSFRLLGPSSNIVGGKGALMYGPPGTGKTLLGKALATEASANFLPVRIPDLIRGEIGASEKALSRLFSEARSSSPCIMFLDELDALFVNRANSTSTHGSRLVAQFILELDGLDNSVIVLATTNHPLAIDPSVLRPGRIDHHIYLPPPSPQERVDIFKILIPGLADDSALLEQLKVLTDGFTGADLSALKHRAQVLAYHRSPDTPIASKDVLDTLNPGAPCPLIPSVSDSHLEEFRTFQNPC</sequence>
<evidence type="ECO:0000313" key="1">
    <source>
        <dbReference type="EMBL" id="KAJ9060737.1"/>
    </source>
</evidence>
<reference evidence="1" key="1">
    <citation type="submission" date="2022-04" db="EMBL/GenBank/DDBJ databases">
        <title>Genome of the entomopathogenic fungus Entomophthora muscae.</title>
        <authorList>
            <person name="Elya C."/>
            <person name="Lovett B.R."/>
            <person name="Lee E."/>
            <person name="Macias A.M."/>
            <person name="Hajek A.E."/>
            <person name="De Bivort B.L."/>
            <person name="Kasson M.T."/>
            <person name="De Fine Licht H.H."/>
            <person name="Stajich J.E."/>
        </authorList>
    </citation>
    <scope>NUCLEOTIDE SEQUENCE</scope>
    <source>
        <strain evidence="1">Berkeley</strain>
    </source>
</reference>
<protein>
    <submittedName>
        <fullName evidence="1">Uncharacterized protein</fullName>
    </submittedName>
</protein>
<comment type="caution">
    <text evidence="1">The sequence shown here is derived from an EMBL/GenBank/DDBJ whole genome shotgun (WGS) entry which is preliminary data.</text>
</comment>
<evidence type="ECO:0000313" key="2">
    <source>
        <dbReference type="Proteomes" id="UP001165960"/>
    </source>
</evidence>
<dbReference type="Proteomes" id="UP001165960">
    <property type="component" value="Unassembled WGS sequence"/>
</dbReference>
<keyword evidence="2" id="KW-1185">Reference proteome</keyword>
<dbReference type="EMBL" id="QTSX02005142">
    <property type="protein sequence ID" value="KAJ9060737.1"/>
    <property type="molecule type" value="Genomic_DNA"/>
</dbReference>
<proteinExistence type="predicted"/>
<gene>
    <name evidence="1" type="ORF">DSO57_1027783</name>
</gene>
<name>A0ACC2SEZ8_9FUNG</name>
<accession>A0ACC2SEZ8</accession>
<organism evidence="1 2">
    <name type="scientific">Entomophthora muscae</name>
    <dbReference type="NCBI Taxonomy" id="34485"/>
    <lineage>
        <taxon>Eukaryota</taxon>
        <taxon>Fungi</taxon>
        <taxon>Fungi incertae sedis</taxon>
        <taxon>Zoopagomycota</taxon>
        <taxon>Entomophthoromycotina</taxon>
        <taxon>Entomophthoromycetes</taxon>
        <taxon>Entomophthorales</taxon>
        <taxon>Entomophthoraceae</taxon>
        <taxon>Entomophthora</taxon>
    </lineage>
</organism>